<gene>
    <name evidence="1" type="ORF">L345_11584</name>
</gene>
<organism evidence="1 2">
    <name type="scientific">Ophiophagus hannah</name>
    <name type="common">King cobra</name>
    <name type="synonym">Naja hannah</name>
    <dbReference type="NCBI Taxonomy" id="8665"/>
    <lineage>
        <taxon>Eukaryota</taxon>
        <taxon>Metazoa</taxon>
        <taxon>Chordata</taxon>
        <taxon>Craniata</taxon>
        <taxon>Vertebrata</taxon>
        <taxon>Euteleostomi</taxon>
        <taxon>Lepidosauria</taxon>
        <taxon>Squamata</taxon>
        <taxon>Bifurcata</taxon>
        <taxon>Unidentata</taxon>
        <taxon>Episquamata</taxon>
        <taxon>Toxicofera</taxon>
        <taxon>Serpentes</taxon>
        <taxon>Colubroidea</taxon>
        <taxon>Elapidae</taxon>
        <taxon>Elapinae</taxon>
        <taxon>Ophiophagus</taxon>
    </lineage>
</organism>
<accession>V8NKS5</accession>
<protein>
    <submittedName>
        <fullName evidence="1">Uncharacterized protein</fullName>
    </submittedName>
</protein>
<dbReference type="EMBL" id="AZIM01003127">
    <property type="protein sequence ID" value="ETE62660.1"/>
    <property type="molecule type" value="Genomic_DNA"/>
</dbReference>
<proteinExistence type="predicted"/>
<dbReference type="AlphaFoldDB" id="V8NKS5"/>
<feature type="non-terminal residue" evidence="1">
    <location>
        <position position="1"/>
    </location>
</feature>
<dbReference type="Proteomes" id="UP000018936">
    <property type="component" value="Unassembled WGS sequence"/>
</dbReference>
<evidence type="ECO:0000313" key="1">
    <source>
        <dbReference type="EMBL" id="ETE62660.1"/>
    </source>
</evidence>
<comment type="caution">
    <text evidence="1">The sequence shown here is derived from an EMBL/GenBank/DDBJ whole genome shotgun (WGS) entry which is preliminary data.</text>
</comment>
<name>V8NKS5_OPHHA</name>
<keyword evidence="2" id="KW-1185">Reference proteome</keyword>
<reference evidence="1 2" key="1">
    <citation type="journal article" date="2013" name="Proc. Natl. Acad. Sci. U.S.A.">
        <title>The king cobra genome reveals dynamic gene evolution and adaptation in the snake venom system.</title>
        <authorList>
            <person name="Vonk F.J."/>
            <person name="Casewell N.R."/>
            <person name="Henkel C.V."/>
            <person name="Heimberg A.M."/>
            <person name="Jansen H.J."/>
            <person name="McCleary R.J."/>
            <person name="Kerkkamp H.M."/>
            <person name="Vos R.A."/>
            <person name="Guerreiro I."/>
            <person name="Calvete J.J."/>
            <person name="Wuster W."/>
            <person name="Woods A.E."/>
            <person name="Logan J.M."/>
            <person name="Harrison R.A."/>
            <person name="Castoe T.A."/>
            <person name="de Koning A.P."/>
            <person name="Pollock D.D."/>
            <person name="Yandell M."/>
            <person name="Calderon D."/>
            <person name="Renjifo C."/>
            <person name="Currier R.B."/>
            <person name="Salgado D."/>
            <person name="Pla D."/>
            <person name="Sanz L."/>
            <person name="Hyder A.S."/>
            <person name="Ribeiro J.M."/>
            <person name="Arntzen J.W."/>
            <person name="van den Thillart G.E."/>
            <person name="Boetzer M."/>
            <person name="Pirovano W."/>
            <person name="Dirks R.P."/>
            <person name="Spaink H.P."/>
            <person name="Duboule D."/>
            <person name="McGlinn E."/>
            <person name="Kini R.M."/>
            <person name="Richardson M.K."/>
        </authorList>
    </citation>
    <scope>NUCLEOTIDE SEQUENCE</scope>
    <source>
        <tissue evidence="1">Blood</tissue>
    </source>
</reference>
<sequence>MWEGAPDLSDIELATLTLAMSPDPPKVKHNPDVALNEIEFDTPDLYE</sequence>
<evidence type="ECO:0000313" key="2">
    <source>
        <dbReference type="Proteomes" id="UP000018936"/>
    </source>
</evidence>